<dbReference type="EMBL" id="CP072756">
    <property type="protein sequence ID" value="QUC20565.1"/>
    <property type="molecule type" value="Genomic_DNA"/>
</dbReference>
<comment type="similarity">
    <text evidence="1">Belongs to the Gfa family.</text>
</comment>
<dbReference type="InterPro" id="IPR052355">
    <property type="entry name" value="CENP-V-like"/>
</dbReference>
<dbReference type="SUPFAM" id="SSF51316">
    <property type="entry name" value="Mss4-like"/>
    <property type="match status" value="1"/>
</dbReference>
<evidence type="ECO:0000259" key="4">
    <source>
        <dbReference type="PROSITE" id="PS51891"/>
    </source>
</evidence>
<name>A0A1B5KX46_USTVR</name>
<dbReference type="PROSITE" id="PS51891">
    <property type="entry name" value="CENP_V_GFA"/>
    <property type="match status" value="1"/>
</dbReference>
<organism evidence="5 8">
    <name type="scientific">Ustilaginoidea virens</name>
    <name type="common">Rice false smut fungus</name>
    <name type="synonym">Villosiclava virens</name>
    <dbReference type="NCBI Taxonomy" id="1159556"/>
    <lineage>
        <taxon>Eukaryota</taxon>
        <taxon>Fungi</taxon>
        <taxon>Dikarya</taxon>
        <taxon>Ascomycota</taxon>
        <taxon>Pezizomycotina</taxon>
        <taxon>Sordariomycetes</taxon>
        <taxon>Hypocreomycetidae</taxon>
        <taxon>Hypocreales</taxon>
        <taxon>Clavicipitaceae</taxon>
        <taxon>Ustilaginoidea</taxon>
    </lineage>
</organism>
<reference evidence="6" key="3">
    <citation type="submission" date="2020-03" db="EMBL/GenBank/DDBJ databases">
        <title>A mixture of massive structural variations and highly conserved coding sequences in Ustilaginoidea virens genome.</title>
        <authorList>
            <person name="Zhang K."/>
            <person name="Zhao Z."/>
            <person name="Zhang Z."/>
            <person name="Li Y."/>
            <person name="Hsiang T."/>
            <person name="Sun W."/>
        </authorList>
    </citation>
    <scope>NUCLEOTIDE SEQUENCE</scope>
    <source>
        <strain evidence="6">UV-8b</strain>
    </source>
</reference>
<dbReference type="GeneID" id="66065584"/>
<accession>A0A1B5KX46</accession>
<dbReference type="RefSeq" id="XP_042998238.1">
    <property type="nucleotide sequence ID" value="XM_043142304.1"/>
</dbReference>
<dbReference type="Gene3D" id="2.170.150.70">
    <property type="match status" value="1"/>
</dbReference>
<dbReference type="PANTHER" id="PTHR28620:SF1">
    <property type="entry name" value="CENP-V_GFA DOMAIN-CONTAINING PROTEIN"/>
    <property type="match status" value="1"/>
</dbReference>
<dbReference type="InterPro" id="IPR011057">
    <property type="entry name" value="Mss4-like_sf"/>
</dbReference>
<evidence type="ECO:0000313" key="5">
    <source>
        <dbReference type="EMBL" id="GAO15627.1"/>
    </source>
</evidence>
<dbReference type="InterPro" id="IPR006913">
    <property type="entry name" value="CENP-V/GFA"/>
</dbReference>
<dbReference type="KEGG" id="uvi:66065584"/>
<dbReference type="GO" id="GO:0046872">
    <property type="term" value="F:metal ion binding"/>
    <property type="evidence" value="ECO:0007669"/>
    <property type="project" value="UniProtKB-KW"/>
</dbReference>
<keyword evidence="2" id="KW-0479">Metal-binding</keyword>
<dbReference type="OrthoDB" id="3930719at2759"/>
<evidence type="ECO:0000256" key="3">
    <source>
        <dbReference type="ARBA" id="ARBA00022833"/>
    </source>
</evidence>
<dbReference type="Proteomes" id="UP000054053">
    <property type="component" value="Unassembled WGS sequence"/>
</dbReference>
<reference evidence="5" key="1">
    <citation type="journal article" date="2016" name="Genome Announc.">
        <title>Genome Sequence of Ustilaginoidea virens IPU010, a Rice Pathogenic Fungus Causing False Smut.</title>
        <authorList>
            <person name="Kumagai T."/>
            <person name="Ishii T."/>
            <person name="Terai G."/>
            <person name="Umemura M."/>
            <person name="Machida M."/>
            <person name="Asai K."/>
        </authorList>
    </citation>
    <scope>NUCLEOTIDE SEQUENCE [LARGE SCALE GENOMIC DNA]</scope>
    <source>
        <strain evidence="5">IPU010</strain>
    </source>
</reference>
<dbReference type="GO" id="GO:0016846">
    <property type="term" value="F:carbon-sulfur lyase activity"/>
    <property type="evidence" value="ECO:0007669"/>
    <property type="project" value="InterPro"/>
</dbReference>
<sequence>MADEKPSRQPVTGSCHCRAVQYVAFLTLPPVHNESSPPARTDQRIYRCNCTICQKTGFLHVRVADRTDDFLLLAPLDPLRDLGDYRFDGKMLHWLFCKTCGVRCFTFMGAGEVVEADLAALGVPGYAGKGKTTRVWRAAREGGHPEYGTYISINGHTVDHSCRAFDARALHEQGSVQYLDYLCPGGQERGPDRYGRPHEGGAY</sequence>
<keyword evidence="3" id="KW-0862">Zinc</keyword>
<evidence type="ECO:0000313" key="6">
    <source>
        <dbReference type="EMBL" id="QUC20565.1"/>
    </source>
</evidence>
<feature type="domain" description="CENP-V/GFA" evidence="4">
    <location>
        <begin position="11"/>
        <end position="148"/>
    </location>
</feature>
<keyword evidence="7" id="KW-1185">Reference proteome</keyword>
<proteinExistence type="inferred from homology"/>
<dbReference type="EMBL" id="BBTG02000036">
    <property type="protein sequence ID" value="GAO15627.1"/>
    <property type="molecule type" value="Genomic_DNA"/>
</dbReference>
<dbReference type="AlphaFoldDB" id="A0A1B5KX46"/>
<protein>
    <recommendedName>
        <fullName evidence="4">CENP-V/GFA domain-containing protein</fullName>
    </recommendedName>
</protein>
<reference evidence="8" key="2">
    <citation type="journal article" date="2016" name="Genome Announc.">
        <title>Genome sequence of Ustilaginoidea virens IPU010, a rice pathogenic fungus causing false smut.</title>
        <authorList>
            <person name="Kumagai T."/>
            <person name="Ishii T."/>
            <person name="Terai G."/>
            <person name="Umemura M."/>
            <person name="Machida M."/>
            <person name="Asai K."/>
        </authorList>
    </citation>
    <scope>NUCLEOTIDE SEQUENCE [LARGE SCALE GENOMIC DNA]</scope>
    <source>
        <strain evidence="8">IPU010</strain>
    </source>
</reference>
<gene>
    <name evidence="6" type="ORF">UV8b_04806</name>
    <name evidence="5" type="ORF">UVI_02050580</name>
</gene>
<evidence type="ECO:0000256" key="1">
    <source>
        <dbReference type="ARBA" id="ARBA00005495"/>
    </source>
</evidence>
<evidence type="ECO:0000256" key="2">
    <source>
        <dbReference type="ARBA" id="ARBA00022723"/>
    </source>
</evidence>
<evidence type="ECO:0000313" key="7">
    <source>
        <dbReference type="Proteomes" id="UP000027002"/>
    </source>
</evidence>
<evidence type="ECO:0000313" key="8">
    <source>
        <dbReference type="Proteomes" id="UP000054053"/>
    </source>
</evidence>
<dbReference type="Proteomes" id="UP000027002">
    <property type="component" value="Chromosome 4"/>
</dbReference>
<dbReference type="PANTHER" id="PTHR28620">
    <property type="entry name" value="CENTROMERE PROTEIN V"/>
    <property type="match status" value="1"/>
</dbReference>